<organism evidence="2 3">
    <name type="scientific">Prunus armeniaca</name>
    <name type="common">Apricot</name>
    <name type="synonym">Armeniaca vulgaris</name>
    <dbReference type="NCBI Taxonomy" id="36596"/>
    <lineage>
        <taxon>Eukaryota</taxon>
        <taxon>Viridiplantae</taxon>
        <taxon>Streptophyta</taxon>
        <taxon>Embryophyta</taxon>
        <taxon>Tracheophyta</taxon>
        <taxon>Spermatophyta</taxon>
        <taxon>Magnoliopsida</taxon>
        <taxon>eudicotyledons</taxon>
        <taxon>Gunneridae</taxon>
        <taxon>Pentapetalae</taxon>
        <taxon>rosids</taxon>
        <taxon>fabids</taxon>
        <taxon>Rosales</taxon>
        <taxon>Rosaceae</taxon>
        <taxon>Amygdaloideae</taxon>
        <taxon>Amygdaleae</taxon>
        <taxon>Prunus</taxon>
    </lineage>
</organism>
<evidence type="ECO:0000313" key="3">
    <source>
        <dbReference type="Proteomes" id="UP000507222"/>
    </source>
</evidence>
<evidence type="ECO:0000313" key="2">
    <source>
        <dbReference type="EMBL" id="CAB4282168.1"/>
    </source>
</evidence>
<accession>A0A6J5V8G5</accession>
<proteinExistence type="predicted"/>
<evidence type="ECO:0000256" key="1">
    <source>
        <dbReference type="SAM" id="MobiDB-lite"/>
    </source>
</evidence>
<dbReference type="Proteomes" id="UP000507222">
    <property type="component" value="Unassembled WGS sequence"/>
</dbReference>
<name>A0A6J5V8G5_PRUAR</name>
<reference evidence="2 3" key="1">
    <citation type="submission" date="2020-05" db="EMBL/GenBank/DDBJ databases">
        <authorList>
            <person name="Campoy J."/>
            <person name="Schneeberger K."/>
            <person name="Spophaly S."/>
        </authorList>
    </citation>
    <scope>NUCLEOTIDE SEQUENCE [LARGE SCALE GENOMIC DNA]</scope>
    <source>
        <strain evidence="2">PruArmRojPasFocal</strain>
    </source>
</reference>
<feature type="compositionally biased region" description="Basic residues" evidence="1">
    <location>
        <begin position="50"/>
        <end position="64"/>
    </location>
</feature>
<feature type="region of interest" description="Disordered" evidence="1">
    <location>
        <begin position="1"/>
        <end position="64"/>
    </location>
</feature>
<gene>
    <name evidence="2" type="ORF">CURHAP_LOCUS35467</name>
</gene>
<feature type="compositionally biased region" description="Gly residues" evidence="1">
    <location>
        <begin position="1"/>
        <end position="17"/>
    </location>
</feature>
<protein>
    <submittedName>
        <fullName evidence="2">Uncharacterized protein</fullName>
    </submittedName>
</protein>
<sequence>MWPGGEVGDGGLGGGKHTAGDMGSSGRAQGAVGFRHRSTVWATRESRGEKRTKKQPKKGTTRAK</sequence>
<dbReference type="AlphaFoldDB" id="A0A6J5V8G5"/>
<dbReference type="EMBL" id="CAEKDK010000006">
    <property type="protein sequence ID" value="CAB4282168.1"/>
    <property type="molecule type" value="Genomic_DNA"/>
</dbReference>